<dbReference type="AlphaFoldDB" id="B0WUC1"/>
<reference evidence="1" key="1">
    <citation type="submission" date="2007-03" db="EMBL/GenBank/DDBJ databases">
        <title>Annotation of Culex pipiens quinquefasciatus.</title>
        <authorList>
            <consortium name="The Broad Institute Genome Sequencing Platform"/>
            <person name="Atkinson P.W."/>
            <person name="Hemingway J."/>
            <person name="Christensen B.M."/>
            <person name="Higgs S."/>
            <person name="Kodira C."/>
            <person name="Hannick L."/>
            <person name="Megy K."/>
            <person name="O'Leary S."/>
            <person name="Pearson M."/>
            <person name="Haas B.J."/>
            <person name="Mauceli E."/>
            <person name="Wortman J.R."/>
            <person name="Lee N.H."/>
            <person name="Guigo R."/>
            <person name="Stanke M."/>
            <person name="Alvarado L."/>
            <person name="Amedeo P."/>
            <person name="Antoine C.H."/>
            <person name="Arensburger P."/>
            <person name="Bidwell S.L."/>
            <person name="Crawford M."/>
            <person name="Camaro F."/>
            <person name="Devon K."/>
            <person name="Engels R."/>
            <person name="Hammond M."/>
            <person name="Howarth C."/>
            <person name="Koehrsen M."/>
            <person name="Lawson D."/>
            <person name="Montgomery P."/>
            <person name="Nene V."/>
            <person name="Nusbaum C."/>
            <person name="Puiu D."/>
            <person name="Romero-Severson J."/>
            <person name="Severson D.W."/>
            <person name="Shumway M."/>
            <person name="Sisk P."/>
            <person name="Stolte C."/>
            <person name="Zeng Q."/>
            <person name="Eisenstadt E."/>
            <person name="Fraser-Liggett C."/>
            <person name="Strausberg R."/>
            <person name="Galagan J."/>
            <person name="Birren B."/>
            <person name="Collins F.H."/>
        </authorList>
    </citation>
    <scope>NUCLEOTIDE SEQUENCE [LARGE SCALE GENOMIC DNA]</scope>
    <source>
        <strain evidence="1">JHB</strain>
    </source>
</reference>
<dbReference type="HOGENOM" id="CLU_1769882_0_0_1"/>
<name>B0WUC1_CULQU</name>
<dbReference type="VEuPathDB" id="VectorBase:CPIJ010414"/>
<dbReference type="OrthoDB" id="14612at2759"/>
<proteinExistence type="predicted"/>
<dbReference type="KEGG" id="cqu:CpipJ_CPIJ010414"/>
<evidence type="ECO:0000313" key="3">
    <source>
        <dbReference type="Proteomes" id="UP000002320"/>
    </source>
</evidence>
<accession>B0WUC1</accession>
<protein>
    <submittedName>
        <fullName evidence="1 2">Acetyl-coa carboxylase</fullName>
    </submittedName>
</protein>
<keyword evidence="3" id="KW-1185">Reference proteome</keyword>
<reference evidence="2" key="2">
    <citation type="submission" date="2021-02" db="UniProtKB">
        <authorList>
            <consortium name="EnsemblMetazoa"/>
        </authorList>
    </citation>
    <scope>IDENTIFICATION</scope>
    <source>
        <strain evidence="2">JHB</strain>
    </source>
</reference>
<sequence>MQVVWAAWDNVSENPKMHELLRLALQKRSDHDLLFLTTQGIVQLEQRHRNGIRGRMAAVHDLSVLRRVCNAMLDYVHWAYSSYDLTCLQHLELSGKVPLRRSKNNSSGVSNRRLAAFDSYEHFTQYSDEILDLLGDMTSRRAIRTAA</sequence>
<evidence type="ECO:0000313" key="2">
    <source>
        <dbReference type="EnsemblMetazoa" id="CPIJ010414-PA"/>
    </source>
</evidence>
<dbReference type="InParanoid" id="B0WUC1"/>
<dbReference type="eggNOG" id="KOG0368">
    <property type="taxonomic scope" value="Eukaryota"/>
</dbReference>
<dbReference type="Proteomes" id="UP000002320">
    <property type="component" value="Unassembled WGS sequence"/>
</dbReference>
<dbReference type="EMBL" id="DS232103">
    <property type="protein sequence ID" value="EDS34893.1"/>
    <property type="molecule type" value="Genomic_DNA"/>
</dbReference>
<dbReference type="VEuPathDB" id="VectorBase:CQUJHB005261"/>
<dbReference type="EnsemblMetazoa" id="CPIJ010414-RA">
    <property type="protein sequence ID" value="CPIJ010414-PA"/>
    <property type="gene ID" value="CPIJ010414"/>
</dbReference>
<organism>
    <name type="scientific">Culex quinquefasciatus</name>
    <name type="common">Southern house mosquito</name>
    <name type="synonym">Culex pungens</name>
    <dbReference type="NCBI Taxonomy" id="7176"/>
    <lineage>
        <taxon>Eukaryota</taxon>
        <taxon>Metazoa</taxon>
        <taxon>Ecdysozoa</taxon>
        <taxon>Arthropoda</taxon>
        <taxon>Hexapoda</taxon>
        <taxon>Insecta</taxon>
        <taxon>Pterygota</taxon>
        <taxon>Neoptera</taxon>
        <taxon>Endopterygota</taxon>
        <taxon>Diptera</taxon>
        <taxon>Nematocera</taxon>
        <taxon>Culicoidea</taxon>
        <taxon>Culicidae</taxon>
        <taxon>Culicinae</taxon>
        <taxon>Culicini</taxon>
        <taxon>Culex</taxon>
        <taxon>Culex</taxon>
    </lineage>
</organism>
<gene>
    <name evidence="2" type="primary">6043311</name>
    <name evidence="1" type="ORF">CpipJ_CPIJ010414</name>
</gene>
<dbReference type="STRING" id="7176.B0WUC1"/>
<evidence type="ECO:0000313" key="1">
    <source>
        <dbReference type="EMBL" id="EDS34893.1"/>
    </source>
</evidence>